<dbReference type="Proteomes" id="UP000235145">
    <property type="component" value="Unassembled WGS sequence"/>
</dbReference>
<evidence type="ECO:0000313" key="2">
    <source>
        <dbReference type="EMBL" id="KAJ0224331.1"/>
    </source>
</evidence>
<feature type="region of interest" description="Disordered" evidence="1">
    <location>
        <begin position="63"/>
        <end position="84"/>
    </location>
</feature>
<dbReference type="EMBL" id="NBSK02000001">
    <property type="protein sequence ID" value="KAJ0224331.1"/>
    <property type="molecule type" value="Genomic_DNA"/>
</dbReference>
<evidence type="ECO:0000256" key="1">
    <source>
        <dbReference type="SAM" id="MobiDB-lite"/>
    </source>
</evidence>
<proteinExistence type="predicted"/>
<comment type="caution">
    <text evidence="2">The sequence shown here is derived from an EMBL/GenBank/DDBJ whole genome shotgun (WGS) entry which is preliminary data.</text>
</comment>
<dbReference type="AlphaFoldDB" id="A0A9R1XSP1"/>
<keyword evidence="3" id="KW-1185">Reference proteome</keyword>
<gene>
    <name evidence="2" type="ORF">LSAT_V11C100013530</name>
</gene>
<evidence type="ECO:0000313" key="3">
    <source>
        <dbReference type="Proteomes" id="UP000235145"/>
    </source>
</evidence>
<sequence>MYLNKIDPINGRSIWPKSVVGRPKKNRMRGNFLQSHVQSVITRGTIPKHVKRNEVLVKLEQRGRHMERGRRRERERGLEILLSS</sequence>
<name>A0A9R1XSP1_LACSA</name>
<accession>A0A9R1XSP1</accession>
<reference evidence="2 3" key="1">
    <citation type="journal article" date="2017" name="Nat. Commun.">
        <title>Genome assembly with in vitro proximity ligation data and whole-genome triplication in lettuce.</title>
        <authorList>
            <person name="Reyes-Chin-Wo S."/>
            <person name="Wang Z."/>
            <person name="Yang X."/>
            <person name="Kozik A."/>
            <person name="Arikit S."/>
            <person name="Song C."/>
            <person name="Xia L."/>
            <person name="Froenicke L."/>
            <person name="Lavelle D.O."/>
            <person name="Truco M.J."/>
            <person name="Xia R."/>
            <person name="Zhu S."/>
            <person name="Xu C."/>
            <person name="Xu H."/>
            <person name="Xu X."/>
            <person name="Cox K."/>
            <person name="Korf I."/>
            <person name="Meyers B.C."/>
            <person name="Michelmore R.W."/>
        </authorList>
    </citation>
    <scope>NUCLEOTIDE SEQUENCE [LARGE SCALE GENOMIC DNA]</scope>
    <source>
        <strain evidence="3">cv. Salinas</strain>
        <tissue evidence="2">Seedlings</tissue>
    </source>
</reference>
<protein>
    <submittedName>
        <fullName evidence="2">Uncharacterized protein</fullName>
    </submittedName>
</protein>
<feature type="compositionally biased region" description="Basic and acidic residues" evidence="1">
    <location>
        <begin position="63"/>
        <end position="78"/>
    </location>
</feature>
<organism evidence="2 3">
    <name type="scientific">Lactuca sativa</name>
    <name type="common">Garden lettuce</name>
    <dbReference type="NCBI Taxonomy" id="4236"/>
    <lineage>
        <taxon>Eukaryota</taxon>
        <taxon>Viridiplantae</taxon>
        <taxon>Streptophyta</taxon>
        <taxon>Embryophyta</taxon>
        <taxon>Tracheophyta</taxon>
        <taxon>Spermatophyta</taxon>
        <taxon>Magnoliopsida</taxon>
        <taxon>eudicotyledons</taxon>
        <taxon>Gunneridae</taxon>
        <taxon>Pentapetalae</taxon>
        <taxon>asterids</taxon>
        <taxon>campanulids</taxon>
        <taxon>Asterales</taxon>
        <taxon>Asteraceae</taxon>
        <taxon>Cichorioideae</taxon>
        <taxon>Cichorieae</taxon>
        <taxon>Lactucinae</taxon>
        <taxon>Lactuca</taxon>
    </lineage>
</organism>